<reference evidence="2 3" key="1">
    <citation type="submission" date="2015-07" db="EMBL/GenBank/DDBJ databases">
        <title>The genome of Habropoda laboriosa.</title>
        <authorList>
            <person name="Pan H."/>
            <person name="Kapheim K."/>
        </authorList>
    </citation>
    <scope>NUCLEOTIDE SEQUENCE [LARGE SCALE GENOMIC DNA]</scope>
    <source>
        <strain evidence="2">0110345459</strain>
    </source>
</reference>
<dbReference type="AlphaFoldDB" id="A0A0L7R290"/>
<evidence type="ECO:0000256" key="1">
    <source>
        <dbReference type="SAM" id="MobiDB-lite"/>
    </source>
</evidence>
<evidence type="ECO:0000313" key="2">
    <source>
        <dbReference type="EMBL" id="KOC64995.1"/>
    </source>
</evidence>
<gene>
    <name evidence="2" type="ORF">WH47_04585</name>
</gene>
<proteinExistence type="predicted"/>
<dbReference type="EMBL" id="KQ414666">
    <property type="protein sequence ID" value="KOC64995.1"/>
    <property type="molecule type" value="Genomic_DNA"/>
</dbReference>
<evidence type="ECO:0000313" key="3">
    <source>
        <dbReference type="Proteomes" id="UP000053825"/>
    </source>
</evidence>
<dbReference type="Proteomes" id="UP000053825">
    <property type="component" value="Unassembled WGS sequence"/>
</dbReference>
<organism evidence="2 3">
    <name type="scientific">Habropoda laboriosa</name>
    <dbReference type="NCBI Taxonomy" id="597456"/>
    <lineage>
        <taxon>Eukaryota</taxon>
        <taxon>Metazoa</taxon>
        <taxon>Ecdysozoa</taxon>
        <taxon>Arthropoda</taxon>
        <taxon>Hexapoda</taxon>
        <taxon>Insecta</taxon>
        <taxon>Pterygota</taxon>
        <taxon>Neoptera</taxon>
        <taxon>Endopterygota</taxon>
        <taxon>Hymenoptera</taxon>
        <taxon>Apocrita</taxon>
        <taxon>Aculeata</taxon>
        <taxon>Apoidea</taxon>
        <taxon>Anthophila</taxon>
        <taxon>Apidae</taxon>
        <taxon>Habropoda</taxon>
    </lineage>
</organism>
<dbReference type="OrthoDB" id="6367990at2759"/>
<accession>A0A0L7R290</accession>
<sequence>MQFQIAAHGKRSGGHNNAYSVPSKTINDLQQDTPSLTKEQLMLSRLIGRPLVSNKHRDRWDRLFKVKTNFPENWNDGERTAHFISDESIRDRMNTEEMDEGKSKHTNGVQDVTGSVNDERNEIPEILLIPTNENNEHGSKPQNIEFFKFLVN</sequence>
<name>A0A0L7R290_9HYME</name>
<feature type="region of interest" description="Disordered" evidence="1">
    <location>
        <begin position="1"/>
        <end position="21"/>
    </location>
</feature>
<protein>
    <submittedName>
        <fullName evidence="2">Uncharacterized protein</fullName>
    </submittedName>
</protein>
<keyword evidence="3" id="KW-1185">Reference proteome</keyword>